<protein>
    <submittedName>
        <fullName evidence="2">Uncharacterized protein LOC113472037</fullName>
    </submittedName>
</protein>
<dbReference type="RefSeq" id="XP_026687387.1">
    <property type="nucleotide sequence ID" value="XM_026831586.1"/>
</dbReference>
<organism evidence="1 2">
    <name type="scientific">Diaphorina citri</name>
    <name type="common">Asian citrus psyllid</name>
    <dbReference type="NCBI Taxonomy" id="121845"/>
    <lineage>
        <taxon>Eukaryota</taxon>
        <taxon>Metazoa</taxon>
        <taxon>Ecdysozoa</taxon>
        <taxon>Arthropoda</taxon>
        <taxon>Hexapoda</taxon>
        <taxon>Insecta</taxon>
        <taxon>Pterygota</taxon>
        <taxon>Neoptera</taxon>
        <taxon>Paraneoptera</taxon>
        <taxon>Hemiptera</taxon>
        <taxon>Sternorrhyncha</taxon>
        <taxon>Psylloidea</taxon>
        <taxon>Psyllidae</taxon>
        <taxon>Diaphorininae</taxon>
        <taxon>Diaphorina</taxon>
    </lineage>
</organism>
<dbReference type="AlphaFoldDB" id="A0A3Q0JG01"/>
<dbReference type="GeneID" id="113472037"/>
<accession>A0A3Q0JG01</accession>
<proteinExistence type="predicted"/>
<dbReference type="KEGG" id="dci:113472037"/>
<evidence type="ECO:0000313" key="2">
    <source>
        <dbReference type="RefSeq" id="XP_026687387.1"/>
    </source>
</evidence>
<dbReference type="PaxDb" id="121845-A0A3Q0JG01"/>
<evidence type="ECO:0000313" key="1">
    <source>
        <dbReference type="Proteomes" id="UP000079169"/>
    </source>
</evidence>
<dbReference type="Proteomes" id="UP000079169">
    <property type="component" value="Unplaced"/>
</dbReference>
<keyword evidence="1" id="KW-1185">Reference proteome</keyword>
<gene>
    <name evidence="2" type="primary">LOC113472037</name>
</gene>
<name>A0A3Q0JG01_DIACI</name>
<reference evidence="2" key="1">
    <citation type="submission" date="2025-08" db="UniProtKB">
        <authorList>
            <consortium name="RefSeq"/>
        </authorList>
    </citation>
    <scope>IDENTIFICATION</scope>
</reference>
<sequence length="163" mass="19199">MEQLLKVVQTLFVNLRNTLLFNTALKFQENFIHNEFLYDYVYTFLLNLLLVHDHLYKGIFTTLTLMLKLNGDGVHSNPFNYTIVQYFVRHRNYSVSFLHFVNHLLGLYVRNYVDCSRCVGMPRRQKVVELVQTNVEVLGERYGEANVLQSLRNKVSHATRLVL</sequence>